<reference evidence="2" key="1">
    <citation type="submission" date="2023-03" db="EMBL/GenBank/DDBJ databases">
        <title>Chromosome-scale reference genome and RAD-based genetic map of yellow starthistle (Centaurea solstitialis) reveal putative structural variation and QTLs associated with invader traits.</title>
        <authorList>
            <person name="Reatini B."/>
            <person name="Cang F.A."/>
            <person name="Jiang Q."/>
            <person name="Mckibben M.T.W."/>
            <person name="Barker M.S."/>
            <person name="Rieseberg L.H."/>
            <person name="Dlugosch K.M."/>
        </authorList>
    </citation>
    <scope>NUCLEOTIDE SEQUENCE</scope>
    <source>
        <strain evidence="2">CAN-66</strain>
        <tissue evidence="2">Leaf</tissue>
    </source>
</reference>
<dbReference type="EMBL" id="JARYMX010000008">
    <property type="protein sequence ID" value="KAJ9537130.1"/>
    <property type="molecule type" value="Genomic_DNA"/>
</dbReference>
<keyword evidence="3" id="KW-1185">Reference proteome</keyword>
<keyword evidence="1" id="KW-1133">Transmembrane helix</keyword>
<protein>
    <submittedName>
        <fullName evidence="2">Uncharacterized protein</fullName>
    </submittedName>
</protein>
<evidence type="ECO:0000313" key="2">
    <source>
        <dbReference type="EMBL" id="KAJ9537130.1"/>
    </source>
</evidence>
<dbReference type="InterPro" id="IPR006740">
    <property type="entry name" value="DUF604"/>
</dbReference>
<evidence type="ECO:0000313" key="3">
    <source>
        <dbReference type="Proteomes" id="UP001172457"/>
    </source>
</evidence>
<dbReference type="PANTHER" id="PTHR10811">
    <property type="entry name" value="FRINGE-RELATED"/>
    <property type="match status" value="1"/>
</dbReference>
<feature type="transmembrane region" description="Helical" evidence="1">
    <location>
        <begin position="12"/>
        <end position="32"/>
    </location>
</feature>
<comment type="caution">
    <text evidence="2">The sequence shown here is derived from an EMBL/GenBank/DDBJ whole genome shotgun (WGS) entry which is preliminary data.</text>
</comment>
<dbReference type="Proteomes" id="UP001172457">
    <property type="component" value="Chromosome 8"/>
</dbReference>
<dbReference type="Pfam" id="PF04646">
    <property type="entry name" value="DUF604"/>
    <property type="match status" value="2"/>
</dbReference>
<feature type="non-terminal residue" evidence="2">
    <location>
        <position position="1"/>
    </location>
</feature>
<dbReference type="Gene3D" id="3.90.550.50">
    <property type="match status" value="2"/>
</dbReference>
<keyword evidence="1" id="KW-0472">Membrane</keyword>
<sequence length="881" mass="101244">MATSTLILTSPSLWAKLVVLLSVLVTLVVFFIPSSKRFLPCQNMPILATTQHHQHFPYRLRTSGSSKAWAYRKSYIESWWRPNVTRGYLYLDTTPTDDVLPWSPNSPPFRISDNITKLLEETKHVAPIMVRMAHAWIEVFREEREGVRWYIMGDDDSIFFVDNLVDVLSKYDHNKYIYIGGHSESIMSNQIYSYDMGFGGAGLIMSYPLAKMVQKNIEDCFKRYPYLNSADLILMTCINDFGVSLTTHQGLHQMDLHGDVSGFLSSHPKAPLLSLHHFDHIDPIFHSLDRFESAKHLMKAAKVDQARLVQQTICYNRQLSWSFSVSWGYSIHIYEAIIPRSILKVPIETFKPWLWNSNPPYYIFNTRPLSNDPCDTPHVFSFDSVEKVSENEVITNYIRIASRGLPTCPFAGNHSADVVSRIQVMSPRTKPNENGKTECCDVVESDGKEVSKLSLQTDFFHVTTCQSSSSLDTTNISHIVFGLLGSSKAWAYRKSYIESWWQPNVTRGYLYLDTTPTDDLLPWSPNSPPLRISDNITKLLEETKHVAPVMVRMVHAVIEVFREEREGVRWYIMGDDDSIFFVDNLVDVLSKYDHNKYIYIGGHSESIMSNQVFSYDMGFGGAGLIMSYPLAKMVQKNIEDCFKRYPYLNSADLILMTWSMILMDLRGDVSGFLSSHPKAPLLSLHHFDHIDPIFRSMDRFESAKHLMKAAKVDQPRLVQQTICYNRQLSWSFSISWGYSIHIYEAIIPRSILKEPIETFKPWLWNSKPPYYIFNTRPIPKDPCDTPHVFSFDSVEKVSENEVITNYIRMAPRRLPTCQFAGNHSADLVSKIQVVSPMTKPNENGKTECCDVVESDGIEVSKLRLRDCFDDEVFEVLYRLIT</sequence>
<gene>
    <name evidence="2" type="ORF">OSB04_029863</name>
</gene>
<evidence type="ECO:0000256" key="1">
    <source>
        <dbReference type="SAM" id="Phobius"/>
    </source>
</evidence>
<keyword evidence="1" id="KW-0812">Transmembrane</keyword>
<accession>A0AA38SJ49</accession>
<dbReference type="FunFam" id="3.90.550.50:FF:000006">
    <property type="entry name" value="Fringe-related protein-like"/>
    <property type="match status" value="2"/>
</dbReference>
<dbReference type="AlphaFoldDB" id="A0AA38SJ49"/>
<organism evidence="2 3">
    <name type="scientific">Centaurea solstitialis</name>
    <name type="common">yellow star-thistle</name>
    <dbReference type="NCBI Taxonomy" id="347529"/>
    <lineage>
        <taxon>Eukaryota</taxon>
        <taxon>Viridiplantae</taxon>
        <taxon>Streptophyta</taxon>
        <taxon>Embryophyta</taxon>
        <taxon>Tracheophyta</taxon>
        <taxon>Spermatophyta</taxon>
        <taxon>Magnoliopsida</taxon>
        <taxon>eudicotyledons</taxon>
        <taxon>Gunneridae</taxon>
        <taxon>Pentapetalae</taxon>
        <taxon>asterids</taxon>
        <taxon>campanulids</taxon>
        <taxon>Asterales</taxon>
        <taxon>Asteraceae</taxon>
        <taxon>Carduoideae</taxon>
        <taxon>Cardueae</taxon>
        <taxon>Centaureinae</taxon>
        <taxon>Centaurea</taxon>
    </lineage>
</organism>
<name>A0AA38SJ49_9ASTR</name>
<proteinExistence type="predicted"/>